<evidence type="ECO:0000313" key="2">
    <source>
        <dbReference type="Proteomes" id="UP000887575"/>
    </source>
</evidence>
<sequence>MFLFLCFLLLFGIKALELENLCGELEEIDKSSVHFPKSYGHFGLPWHYFKRSKVYAGTKLLKSWNLVKQHKIQGLNETVEGLIKFLDESRCLFFVYGGAVRDLVIGEYPMDIDGTVTCNPHRLKRICKFRYGLGKCKRPHFGSEKLTIGAIPDENDTNLSLEPIDLAHWNTSFEVFGSDLEFSVNTLSLYNDPEDLDKIYLIDLTGDSLSDLCKKKITIPTKDNYWNEWVSLNKLYRFSKLRACGFAASDEKILAFIVQKVKENYDEVFFKKFFCHSFLDGSYEVKGNVCVHQFVNARKKQRIQTFVNSLQDDYGFDFYEKKFKNAILEIYSLEK</sequence>
<dbReference type="InterPro" id="IPR043519">
    <property type="entry name" value="NT_sf"/>
</dbReference>
<evidence type="ECO:0000313" key="3">
    <source>
        <dbReference type="WBParaSite" id="MBELARI_LOCUS2818"/>
    </source>
</evidence>
<evidence type="ECO:0000256" key="1">
    <source>
        <dbReference type="SAM" id="SignalP"/>
    </source>
</evidence>
<feature type="chain" id="PRO_5042172124" description="Poly A polymerase head domain-containing protein" evidence="1">
    <location>
        <begin position="16"/>
        <end position="335"/>
    </location>
</feature>
<evidence type="ECO:0008006" key="4">
    <source>
        <dbReference type="Google" id="ProtNLM"/>
    </source>
</evidence>
<dbReference type="AlphaFoldDB" id="A0AAF3F7B8"/>
<accession>A0AAF3F7B8</accession>
<dbReference type="Proteomes" id="UP000887575">
    <property type="component" value="Unassembled WGS sequence"/>
</dbReference>
<proteinExistence type="predicted"/>
<dbReference type="Gene3D" id="3.30.460.10">
    <property type="entry name" value="Beta Polymerase, domain 2"/>
    <property type="match status" value="1"/>
</dbReference>
<keyword evidence="1" id="KW-0732">Signal</keyword>
<feature type="signal peptide" evidence="1">
    <location>
        <begin position="1"/>
        <end position="15"/>
    </location>
</feature>
<reference evidence="3" key="1">
    <citation type="submission" date="2024-02" db="UniProtKB">
        <authorList>
            <consortium name="WormBaseParasite"/>
        </authorList>
    </citation>
    <scope>IDENTIFICATION</scope>
</reference>
<organism evidence="2 3">
    <name type="scientific">Mesorhabditis belari</name>
    <dbReference type="NCBI Taxonomy" id="2138241"/>
    <lineage>
        <taxon>Eukaryota</taxon>
        <taxon>Metazoa</taxon>
        <taxon>Ecdysozoa</taxon>
        <taxon>Nematoda</taxon>
        <taxon>Chromadorea</taxon>
        <taxon>Rhabditida</taxon>
        <taxon>Rhabditina</taxon>
        <taxon>Rhabditomorpha</taxon>
        <taxon>Rhabditoidea</taxon>
        <taxon>Rhabditidae</taxon>
        <taxon>Mesorhabditinae</taxon>
        <taxon>Mesorhabditis</taxon>
    </lineage>
</organism>
<dbReference type="SUPFAM" id="SSF81301">
    <property type="entry name" value="Nucleotidyltransferase"/>
    <property type="match status" value="1"/>
</dbReference>
<protein>
    <recommendedName>
        <fullName evidence="4">Poly A polymerase head domain-containing protein</fullName>
    </recommendedName>
</protein>
<name>A0AAF3F7B8_9BILA</name>
<dbReference type="WBParaSite" id="MBELARI_LOCUS2818">
    <property type="protein sequence ID" value="MBELARI_LOCUS2818"/>
    <property type="gene ID" value="MBELARI_LOCUS2818"/>
</dbReference>
<keyword evidence="2" id="KW-1185">Reference proteome</keyword>